<comment type="caution">
    <text evidence="3">The sequence shown here is derived from an EMBL/GenBank/DDBJ whole genome shotgun (WGS) entry which is preliminary data.</text>
</comment>
<keyword evidence="4" id="KW-1185">Reference proteome</keyword>
<dbReference type="Proteomes" id="UP000179807">
    <property type="component" value="Unassembled WGS sequence"/>
</dbReference>
<dbReference type="GeneID" id="94837326"/>
<feature type="transmembrane region" description="Helical" evidence="2">
    <location>
        <begin position="168"/>
        <end position="187"/>
    </location>
</feature>
<keyword evidence="2" id="KW-0812">Transmembrane</keyword>
<organism evidence="3 4">
    <name type="scientific">Tritrichomonas foetus</name>
    <dbReference type="NCBI Taxonomy" id="1144522"/>
    <lineage>
        <taxon>Eukaryota</taxon>
        <taxon>Metamonada</taxon>
        <taxon>Parabasalia</taxon>
        <taxon>Tritrichomonadida</taxon>
        <taxon>Tritrichomonadidae</taxon>
        <taxon>Tritrichomonas</taxon>
    </lineage>
</organism>
<dbReference type="VEuPathDB" id="TrichDB:TRFO_22559"/>
<name>A0A1J4KBM2_9EUKA</name>
<feature type="compositionally biased region" description="Basic and acidic residues" evidence="1">
    <location>
        <begin position="198"/>
        <end position="210"/>
    </location>
</feature>
<proteinExistence type="predicted"/>
<feature type="compositionally biased region" description="Basic residues" evidence="1">
    <location>
        <begin position="1"/>
        <end position="10"/>
    </location>
</feature>
<dbReference type="AlphaFoldDB" id="A0A1J4KBM2"/>
<evidence type="ECO:0000256" key="2">
    <source>
        <dbReference type="SAM" id="Phobius"/>
    </source>
</evidence>
<keyword evidence="2" id="KW-1133">Transmembrane helix</keyword>
<evidence type="ECO:0000256" key="1">
    <source>
        <dbReference type="SAM" id="MobiDB-lite"/>
    </source>
</evidence>
<evidence type="ECO:0000313" key="4">
    <source>
        <dbReference type="Proteomes" id="UP000179807"/>
    </source>
</evidence>
<gene>
    <name evidence="3" type="ORF">TRFO_22559</name>
</gene>
<feature type="compositionally biased region" description="Low complexity" evidence="1">
    <location>
        <begin position="18"/>
        <end position="32"/>
    </location>
</feature>
<evidence type="ECO:0000313" key="3">
    <source>
        <dbReference type="EMBL" id="OHT08807.1"/>
    </source>
</evidence>
<accession>A0A1J4KBM2</accession>
<sequence>MSLFKKKSQKKANYNYLSQQNVDSSSDSSSYSDQREISENPHQSPRNQDQYSSDYEEEYSHTAEIMNPNELALLKSEIQNRFDIEPDLQLPVLVEYSLGAMSDQADAGCNHLQSDVEELFILSDEIVKKSDECNSLIGKLRENTSKVSKKLKSTHQTIRQIQIPRRSIILSLMLMVLWIVNGIVTGIKQIHNKLFSKHPEKDEKKNEKEGKRKRKRNDNQNLR</sequence>
<feature type="region of interest" description="Disordered" evidence="1">
    <location>
        <begin position="198"/>
        <end position="223"/>
    </location>
</feature>
<dbReference type="RefSeq" id="XP_068361943.1">
    <property type="nucleotide sequence ID" value="XM_068502622.1"/>
</dbReference>
<keyword evidence="2" id="KW-0472">Membrane</keyword>
<feature type="region of interest" description="Disordered" evidence="1">
    <location>
        <begin position="1"/>
        <end position="61"/>
    </location>
</feature>
<protein>
    <submittedName>
        <fullName evidence="3">Uncharacterized protein</fullName>
    </submittedName>
</protein>
<reference evidence="3" key="1">
    <citation type="submission" date="2016-10" db="EMBL/GenBank/DDBJ databases">
        <authorList>
            <person name="Benchimol M."/>
            <person name="Almeida L.G."/>
            <person name="Vasconcelos A.T."/>
            <person name="Perreira-Neves A."/>
            <person name="Rosa I.A."/>
            <person name="Tasca T."/>
            <person name="Bogo M.R."/>
            <person name="de Souza W."/>
        </authorList>
    </citation>
    <scope>NUCLEOTIDE SEQUENCE [LARGE SCALE GENOMIC DNA]</scope>
    <source>
        <strain evidence="3">K</strain>
    </source>
</reference>
<dbReference type="EMBL" id="MLAK01000657">
    <property type="protein sequence ID" value="OHT08807.1"/>
    <property type="molecule type" value="Genomic_DNA"/>
</dbReference>
<feature type="compositionally biased region" description="Polar residues" evidence="1">
    <location>
        <begin position="40"/>
        <end position="53"/>
    </location>
</feature>